<evidence type="ECO:0000256" key="1">
    <source>
        <dbReference type="ARBA" id="ARBA00022598"/>
    </source>
</evidence>
<comment type="cofactor">
    <cofactor evidence="7">
        <name>Zn(2+)</name>
        <dbReference type="ChEBI" id="CHEBI:29105"/>
    </cofactor>
    <text evidence="7">Binds 1 zinc ion per subunit.</text>
</comment>
<dbReference type="GO" id="GO:0006400">
    <property type="term" value="P:tRNA modification"/>
    <property type="evidence" value="ECO:0007669"/>
    <property type="project" value="InterPro"/>
</dbReference>
<feature type="binding site" evidence="7">
    <location>
        <position position="133"/>
    </location>
    <ligand>
        <name>Zn(2+)</name>
        <dbReference type="ChEBI" id="CHEBI:29105"/>
    </ligand>
</feature>
<feature type="binding site" evidence="7">
    <location>
        <position position="129"/>
    </location>
    <ligand>
        <name>Zn(2+)</name>
        <dbReference type="ChEBI" id="CHEBI:29105"/>
    </ligand>
</feature>
<dbReference type="Gene3D" id="3.40.50.620">
    <property type="entry name" value="HUPs"/>
    <property type="match status" value="1"/>
</dbReference>
<dbReference type="HOGENOM" id="CLU_015768_0_1_7"/>
<dbReference type="STRING" id="398767.Glov_0947"/>
<evidence type="ECO:0000256" key="4">
    <source>
        <dbReference type="ARBA" id="ARBA00022833"/>
    </source>
</evidence>
<comment type="function">
    <text evidence="7">Catalyzes the tRNA-independent activation of glutamate in presence of ATP and the subsequent transfer of glutamate onto a tRNA(Asp). Glutamate is transferred on the 2-amino-5-(4,5-dihydroxy-2-cyclopenten-1-yl) moiety of the queuosine in the wobble position of the QUC anticodon.</text>
</comment>
<proteinExistence type="inferred from homology"/>
<dbReference type="PANTHER" id="PTHR43311:SF1">
    <property type="entry name" value="GLUTAMYL-Q TRNA(ASP) SYNTHETASE"/>
    <property type="match status" value="1"/>
</dbReference>
<keyword evidence="8" id="KW-0648">Protein biosynthesis</keyword>
<keyword evidence="3 7" id="KW-0547">Nucleotide-binding</keyword>
<evidence type="ECO:0000259" key="9">
    <source>
        <dbReference type="Pfam" id="PF00749"/>
    </source>
</evidence>
<dbReference type="InterPro" id="IPR014729">
    <property type="entry name" value="Rossmann-like_a/b/a_fold"/>
</dbReference>
<dbReference type="NCBIfam" id="NF004315">
    <property type="entry name" value="PRK05710.1-4"/>
    <property type="match status" value="1"/>
</dbReference>
<dbReference type="eggNOG" id="COG0008">
    <property type="taxonomic scope" value="Bacteria"/>
</dbReference>
<name>B3E5J9_TRIL1</name>
<dbReference type="HAMAP" id="MF_01428">
    <property type="entry name" value="Glu_Q_tRNA_synth"/>
    <property type="match status" value="1"/>
</dbReference>
<feature type="binding site" evidence="7">
    <location>
        <position position="107"/>
    </location>
    <ligand>
        <name>Zn(2+)</name>
        <dbReference type="ChEBI" id="CHEBI:29105"/>
    </ligand>
</feature>
<feature type="binding site" evidence="7">
    <location>
        <position position="109"/>
    </location>
    <ligand>
        <name>Zn(2+)</name>
        <dbReference type="ChEBI" id="CHEBI:29105"/>
    </ligand>
</feature>
<evidence type="ECO:0000256" key="2">
    <source>
        <dbReference type="ARBA" id="ARBA00022723"/>
    </source>
</evidence>
<dbReference type="GO" id="GO:0004818">
    <property type="term" value="F:glutamate-tRNA ligase activity"/>
    <property type="evidence" value="ECO:0007669"/>
    <property type="project" value="TreeGrafter"/>
</dbReference>
<dbReference type="GO" id="GO:0005829">
    <property type="term" value="C:cytosol"/>
    <property type="evidence" value="ECO:0007669"/>
    <property type="project" value="TreeGrafter"/>
</dbReference>
<dbReference type="InterPro" id="IPR022380">
    <property type="entry name" value="Glu-Q_tRNA(Asp)_Synthase"/>
</dbReference>
<evidence type="ECO:0000256" key="5">
    <source>
        <dbReference type="ARBA" id="ARBA00022840"/>
    </source>
</evidence>
<feature type="binding site" evidence="7">
    <location>
        <position position="186"/>
    </location>
    <ligand>
        <name>L-glutamate</name>
        <dbReference type="ChEBI" id="CHEBI:29985"/>
    </ligand>
</feature>
<dbReference type="Proteomes" id="UP000002420">
    <property type="component" value="Chromosome"/>
</dbReference>
<feature type="binding site" evidence="7">
    <location>
        <begin position="15"/>
        <end position="19"/>
    </location>
    <ligand>
        <name>L-glutamate</name>
        <dbReference type="ChEBI" id="CHEBI:29985"/>
    </ligand>
</feature>
<dbReference type="InterPro" id="IPR000924">
    <property type="entry name" value="Glu/Gln-tRNA-synth"/>
</dbReference>
<dbReference type="EMBL" id="CP001089">
    <property type="protein sequence ID" value="ACD94670.1"/>
    <property type="molecule type" value="Genomic_DNA"/>
</dbReference>
<evidence type="ECO:0000256" key="8">
    <source>
        <dbReference type="RuleBase" id="RU363037"/>
    </source>
</evidence>
<protein>
    <recommendedName>
        <fullName evidence="7">Glutamyl-Q tRNA(Asp) synthetase</fullName>
        <shortName evidence="7">Glu-Q-RSs</shortName>
        <ecNumber evidence="7">6.1.1.-</ecNumber>
    </recommendedName>
</protein>
<keyword evidence="2 7" id="KW-0479">Metal-binding</keyword>
<dbReference type="RefSeq" id="WP_012469020.1">
    <property type="nucleotide sequence ID" value="NC_010814.1"/>
</dbReference>
<evidence type="ECO:0000256" key="6">
    <source>
        <dbReference type="ARBA" id="ARBA00023146"/>
    </source>
</evidence>
<keyword evidence="1 7" id="KW-0436">Ligase</keyword>
<evidence type="ECO:0000313" key="11">
    <source>
        <dbReference type="Proteomes" id="UP000002420"/>
    </source>
</evidence>
<dbReference type="NCBIfam" id="TIGR03838">
    <property type="entry name" value="queuosine_YadB"/>
    <property type="match status" value="1"/>
</dbReference>
<dbReference type="EC" id="6.1.1.-" evidence="7"/>
<dbReference type="NCBIfam" id="NF004314">
    <property type="entry name" value="PRK05710.1-3"/>
    <property type="match status" value="1"/>
</dbReference>
<dbReference type="SUPFAM" id="SSF52374">
    <property type="entry name" value="Nucleotidylyl transferase"/>
    <property type="match status" value="1"/>
</dbReference>
<reference evidence="10 11" key="1">
    <citation type="submission" date="2008-05" db="EMBL/GenBank/DDBJ databases">
        <title>Complete sequence of chromosome of Geobacter lovleyi SZ.</title>
        <authorList>
            <consortium name="US DOE Joint Genome Institute"/>
            <person name="Lucas S."/>
            <person name="Copeland A."/>
            <person name="Lapidus A."/>
            <person name="Glavina del Rio T."/>
            <person name="Dalin E."/>
            <person name="Tice H."/>
            <person name="Bruce D."/>
            <person name="Goodwin L."/>
            <person name="Pitluck S."/>
            <person name="Chertkov O."/>
            <person name="Meincke L."/>
            <person name="Brettin T."/>
            <person name="Detter J.C."/>
            <person name="Han C."/>
            <person name="Tapia R."/>
            <person name="Kuske C.R."/>
            <person name="Schmutz J."/>
            <person name="Larimer F."/>
            <person name="Land M."/>
            <person name="Hauser L."/>
            <person name="Kyrpides N."/>
            <person name="Mikhailova N."/>
            <person name="Sung Y."/>
            <person name="Fletcher K.E."/>
            <person name="Ritalahti K.M."/>
            <person name="Loeffler F.E."/>
            <person name="Richardson P."/>
        </authorList>
    </citation>
    <scope>NUCLEOTIDE SEQUENCE [LARGE SCALE GENOMIC DNA]</scope>
    <source>
        <strain evidence="11">ATCC BAA-1151 / DSM 17278 / SZ</strain>
    </source>
</reference>
<feature type="binding site" evidence="7">
    <location>
        <position position="245"/>
    </location>
    <ligand>
        <name>ATP</name>
        <dbReference type="ChEBI" id="CHEBI:30616"/>
    </ligand>
</feature>
<dbReference type="GO" id="GO:0008270">
    <property type="term" value="F:zinc ion binding"/>
    <property type="evidence" value="ECO:0007669"/>
    <property type="project" value="UniProtKB-UniRule"/>
</dbReference>
<feature type="binding site" evidence="7">
    <location>
        <position position="204"/>
    </location>
    <ligand>
        <name>L-glutamate</name>
        <dbReference type="ChEBI" id="CHEBI:29985"/>
    </ligand>
</feature>
<dbReference type="Pfam" id="PF00749">
    <property type="entry name" value="tRNA-synt_1c"/>
    <property type="match status" value="1"/>
</dbReference>
<gene>
    <name evidence="7" type="primary">gluQ</name>
    <name evidence="10" type="ordered locus">Glov_0947</name>
</gene>
<accession>B3E5J9</accession>
<keyword evidence="4 7" id="KW-0862">Zinc</keyword>
<comment type="similarity">
    <text evidence="7">Belongs to the class-I aminoacyl-tRNA synthetase family. GluQ subfamily.</text>
</comment>
<dbReference type="PANTHER" id="PTHR43311">
    <property type="entry name" value="GLUTAMATE--TRNA LIGASE"/>
    <property type="match status" value="1"/>
</dbReference>
<organism evidence="10 11">
    <name type="scientific">Trichlorobacter lovleyi (strain ATCC BAA-1151 / DSM 17278 / SZ)</name>
    <name type="common">Geobacter lovleyi</name>
    <dbReference type="NCBI Taxonomy" id="398767"/>
    <lineage>
        <taxon>Bacteria</taxon>
        <taxon>Pseudomonadati</taxon>
        <taxon>Thermodesulfobacteriota</taxon>
        <taxon>Desulfuromonadia</taxon>
        <taxon>Geobacterales</taxon>
        <taxon>Geobacteraceae</taxon>
        <taxon>Trichlorobacter</taxon>
    </lineage>
</organism>
<dbReference type="InterPro" id="IPR049940">
    <property type="entry name" value="GluQ/Sye"/>
</dbReference>
<dbReference type="PRINTS" id="PR00987">
    <property type="entry name" value="TRNASYNTHGLU"/>
</dbReference>
<keyword evidence="6 7" id="KW-0030">Aminoacyl-tRNA synthetase</keyword>
<dbReference type="GO" id="GO:0005524">
    <property type="term" value="F:ATP binding"/>
    <property type="evidence" value="ECO:0007669"/>
    <property type="project" value="UniProtKB-KW"/>
</dbReference>
<sequence length="313" mass="34164">MMECFCTDPAQVIGRFAPSPTGPLHLGSLVAALGSWLMARRAGGQWLLRIDDLDGPRCRQEFEDDILRTLERFGLCWDGAVTRQRDNTVAYAGAFERLRELGAVYPCSCSRAEIARSASAPHPGEEILYPGTCRNGLPAGREPKAWRLCTTGVQIAFDDLRHGRIATALDRSGDFVVKRAEGFFAYQLAVVVDDHLSGVNQVVRGDDLLDSTPRQVWLHQLLGWPLPQYCHLPLVTAPDGGKLSKRDNTVSLADGGMAGKESELLIWALDFLGLAVPDALRGANCAELLNWAREAFVPDQMQQISASSFSAAA</sequence>
<evidence type="ECO:0000256" key="3">
    <source>
        <dbReference type="ARBA" id="ARBA00022741"/>
    </source>
</evidence>
<dbReference type="GO" id="GO:0006424">
    <property type="term" value="P:glutamyl-tRNA aminoacylation"/>
    <property type="evidence" value="ECO:0007669"/>
    <property type="project" value="InterPro"/>
</dbReference>
<feature type="binding site" evidence="7">
    <location>
        <position position="51"/>
    </location>
    <ligand>
        <name>L-glutamate</name>
        <dbReference type="ChEBI" id="CHEBI:29985"/>
    </ligand>
</feature>
<evidence type="ECO:0000313" key="10">
    <source>
        <dbReference type="EMBL" id="ACD94670.1"/>
    </source>
</evidence>
<feature type="domain" description="Glutamyl/glutaminyl-tRNA synthetase class Ib catalytic" evidence="9">
    <location>
        <begin position="12"/>
        <end position="273"/>
    </location>
</feature>
<keyword evidence="5 7" id="KW-0067">ATP-binding</keyword>
<feature type="short sequence motif" description="'KMSKS' region" evidence="7">
    <location>
        <begin position="242"/>
        <end position="246"/>
    </location>
</feature>
<feature type="short sequence motif" description="'HIGH' region" evidence="7">
    <location>
        <begin position="18"/>
        <end position="28"/>
    </location>
</feature>
<dbReference type="InterPro" id="IPR020058">
    <property type="entry name" value="Glu/Gln-tRNA-synth_Ib_cat-dom"/>
</dbReference>
<evidence type="ECO:0000256" key="7">
    <source>
        <dbReference type="HAMAP-Rule" id="MF_01428"/>
    </source>
</evidence>
<dbReference type="KEGG" id="glo:Glov_0947"/>
<dbReference type="AlphaFoldDB" id="B3E5J9"/>
<keyword evidence="11" id="KW-1185">Reference proteome</keyword>